<feature type="compositionally biased region" description="Polar residues" evidence="1">
    <location>
        <begin position="11"/>
        <end position="20"/>
    </location>
</feature>
<dbReference type="AlphaFoldDB" id="A0A0A9FYM9"/>
<reference evidence="2" key="2">
    <citation type="journal article" date="2015" name="Data Brief">
        <title>Shoot transcriptome of the giant reed, Arundo donax.</title>
        <authorList>
            <person name="Barrero R.A."/>
            <person name="Guerrero F.D."/>
            <person name="Moolhuijzen P."/>
            <person name="Goolsby J.A."/>
            <person name="Tidwell J."/>
            <person name="Bellgard S.E."/>
            <person name="Bellgard M.I."/>
        </authorList>
    </citation>
    <scope>NUCLEOTIDE SEQUENCE</scope>
    <source>
        <tissue evidence="2">Shoot tissue taken approximately 20 cm above the soil surface</tissue>
    </source>
</reference>
<evidence type="ECO:0000313" key="2">
    <source>
        <dbReference type="EMBL" id="JAE17372.1"/>
    </source>
</evidence>
<evidence type="ECO:0000256" key="1">
    <source>
        <dbReference type="SAM" id="MobiDB-lite"/>
    </source>
</evidence>
<accession>A0A0A9FYM9</accession>
<protein>
    <submittedName>
        <fullName evidence="2">Uncharacterized protein</fullName>
    </submittedName>
</protein>
<sequence length="86" mass="9961">MEEKASRFQAGPQQGTISGRQLNDGCRILSQRLSQSRYRYLVIVRSKAVVGHEINKVYTAERRKNITCCIIHWSRFVLGYSVQFRA</sequence>
<proteinExistence type="predicted"/>
<name>A0A0A9FYM9_ARUDO</name>
<organism evidence="2">
    <name type="scientific">Arundo donax</name>
    <name type="common">Giant reed</name>
    <name type="synonym">Donax arundinaceus</name>
    <dbReference type="NCBI Taxonomy" id="35708"/>
    <lineage>
        <taxon>Eukaryota</taxon>
        <taxon>Viridiplantae</taxon>
        <taxon>Streptophyta</taxon>
        <taxon>Embryophyta</taxon>
        <taxon>Tracheophyta</taxon>
        <taxon>Spermatophyta</taxon>
        <taxon>Magnoliopsida</taxon>
        <taxon>Liliopsida</taxon>
        <taxon>Poales</taxon>
        <taxon>Poaceae</taxon>
        <taxon>PACMAD clade</taxon>
        <taxon>Arundinoideae</taxon>
        <taxon>Arundineae</taxon>
        <taxon>Arundo</taxon>
    </lineage>
</organism>
<reference evidence="2" key="1">
    <citation type="submission" date="2014-09" db="EMBL/GenBank/DDBJ databases">
        <authorList>
            <person name="Magalhaes I.L.F."/>
            <person name="Oliveira U."/>
            <person name="Santos F.R."/>
            <person name="Vidigal T.H.D.A."/>
            <person name="Brescovit A.D."/>
            <person name="Santos A.J."/>
        </authorList>
    </citation>
    <scope>NUCLEOTIDE SEQUENCE</scope>
    <source>
        <tissue evidence="2">Shoot tissue taken approximately 20 cm above the soil surface</tissue>
    </source>
</reference>
<dbReference type="EMBL" id="GBRH01180524">
    <property type="protein sequence ID" value="JAE17372.1"/>
    <property type="molecule type" value="Transcribed_RNA"/>
</dbReference>
<feature type="region of interest" description="Disordered" evidence="1">
    <location>
        <begin position="1"/>
        <end position="20"/>
    </location>
</feature>